<name>A0A7X1KB33_9SPHN</name>
<dbReference type="AlphaFoldDB" id="A0A7X1KB33"/>
<feature type="domain" description="EF-hand" evidence="2">
    <location>
        <begin position="72"/>
        <end position="85"/>
    </location>
</feature>
<keyword evidence="4" id="KW-1185">Reference proteome</keyword>
<protein>
    <recommendedName>
        <fullName evidence="2">EF-hand domain-containing protein</fullName>
    </recommendedName>
</protein>
<feature type="region of interest" description="Disordered" evidence="1">
    <location>
        <begin position="39"/>
        <end position="75"/>
    </location>
</feature>
<dbReference type="Gene3D" id="1.10.238.10">
    <property type="entry name" value="EF-hand"/>
    <property type="match status" value="1"/>
</dbReference>
<feature type="region of interest" description="Disordered" evidence="1">
    <location>
        <begin position="138"/>
        <end position="181"/>
    </location>
</feature>
<feature type="domain" description="EF-hand" evidence="2">
    <location>
        <begin position="94"/>
        <end position="113"/>
    </location>
</feature>
<gene>
    <name evidence="3" type="ORF">H7F49_03605</name>
</gene>
<comment type="caution">
    <text evidence="3">The sequence shown here is derived from an EMBL/GenBank/DDBJ whole genome shotgun (WGS) entry which is preliminary data.</text>
</comment>
<dbReference type="InterPro" id="IPR002048">
    <property type="entry name" value="EF_hand_dom"/>
</dbReference>
<feature type="compositionally biased region" description="Basic and acidic residues" evidence="1">
    <location>
        <begin position="64"/>
        <end position="75"/>
    </location>
</feature>
<dbReference type="GO" id="GO:0005509">
    <property type="term" value="F:calcium ion binding"/>
    <property type="evidence" value="ECO:0007669"/>
    <property type="project" value="InterPro"/>
</dbReference>
<dbReference type="EMBL" id="JACLAU010000003">
    <property type="protein sequence ID" value="MBC2650778.1"/>
    <property type="molecule type" value="Genomic_DNA"/>
</dbReference>
<dbReference type="Pfam" id="PF13202">
    <property type="entry name" value="EF-hand_5"/>
    <property type="match status" value="2"/>
</dbReference>
<dbReference type="InterPro" id="IPR011992">
    <property type="entry name" value="EF-hand-dom_pair"/>
</dbReference>
<dbReference type="RefSeq" id="WP_185682208.1">
    <property type="nucleotide sequence ID" value="NZ_JACLAU010000003.1"/>
</dbReference>
<dbReference type="InterPro" id="IPR018247">
    <property type="entry name" value="EF_Hand_1_Ca_BS"/>
</dbReference>
<accession>A0A7X1KB33</accession>
<proteinExistence type="predicted"/>
<evidence type="ECO:0000313" key="3">
    <source>
        <dbReference type="EMBL" id="MBC2650778.1"/>
    </source>
</evidence>
<reference evidence="3 4" key="1">
    <citation type="submission" date="2020-08" db="EMBL/GenBank/DDBJ databases">
        <title>The genome sequence of Novosphingobium flavum 4Y4.</title>
        <authorList>
            <person name="Liu Y."/>
        </authorList>
    </citation>
    <scope>NUCLEOTIDE SEQUENCE [LARGE SCALE GENOMIC DNA]</scope>
    <source>
        <strain evidence="3 4">4Y4</strain>
    </source>
</reference>
<dbReference type="PROSITE" id="PS00018">
    <property type="entry name" value="EF_HAND_1"/>
    <property type="match status" value="2"/>
</dbReference>
<dbReference type="Proteomes" id="UP000520156">
    <property type="component" value="Unassembled WGS sequence"/>
</dbReference>
<evidence type="ECO:0000256" key="1">
    <source>
        <dbReference type="SAM" id="MobiDB-lite"/>
    </source>
</evidence>
<evidence type="ECO:0000313" key="4">
    <source>
        <dbReference type="Proteomes" id="UP000520156"/>
    </source>
</evidence>
<evidence type="ECO:0000259" key="2">
    <source>
        <dbReference type="Pfam" id="PF13202"/>
    </source>
</evidence>
<dbReference type="SUPFAM" id="SSF47473">
    <property type="entry name" value="EF-hand"/>
    <property type="match status" value="1"/>
</dbReference>
<organism evidence="3 4">
    <name type="scientific">Novosphingobium aerophilum</name>
    <dbReference type="NCBI Taxonomy" id="2839843"/>
    <lineage>
        <taxon>Bacteria</taxon>
        <taxon>Pseudomonadati</taxon>
        <taxon>Pseudomonadota</taxon>
        <taxon>Alphaproteobacteria</taxon>
        <taxon>Sphingomonadales</taxon>
        <taxon>Sphingomonadaceae</taxon>
        <taxon>Novosphingobium</taxon>
    </lineage>
</organism>
<sequence>MNRTLLGAFATLLLAAAGLFWWQGRAVIAPGPLPPAPAASVDPMALPSADGSALRGPDLPEATEQTREQRRFDRLDRDRDGRISRVEMLVPRAALFRKLDADGNNLLTFEEWAVVTATRFRTADRNGDRLLDRIEFATTKPKPVARPPCDCRAKSRAKRAGPEGPLDDPEFLSDQNGEPAG</sequence>